<dbReference type="EMBL" id="JAMDMM010000014">
    <property type="protein sequence ID" value="MCY9606759.1"/>
    <property type="molecule type" value="Genomic_DNA"/>
</dbReference>
<dbReference type="AlphaFoldDB" id="A0AAP9E1D3"/>
<keyword evidence="1" id="KW-0812">Transmembrane</keyword>
<accession>A0AAP9E1D3</accession>
<evidence type="ECO:0008006" key="6">
    <source>
        <dbReference type="Google" id="ProtNLM"/>
    </source>
</evidence>
<keyword evidence="1" id="KW-1133">Transmembrane helix</keyword>
<dbReference type="GeneID" id="76994691"/>
<evidence type="ECO:0000313" key="4">
    <source>
        <dbReference type="Proteomes" id="UP000315377"/>
    </source>
</evidence>
<gene>
    <name evidence="3" type="ORF">FLT43_01625</name>
    <name evidence="2" type="ORF">M5W83_06245</name>
</gene>
<feature type="transmembrane region" description="Helical" evidence="1">
    <location>
        <begin position="122"/>
        <end position="143"/>
    </location>
</feature>
<dbReference type="Proteomes" id="UP000315377">
    <property type="component" value="Chromosome"/>
</dbReference>
<reference evidence="3 4" key="1">
    <citation type="submission" date="2019-07" db="EMBL/GenBank/DDBJ databases">
        <title>Paenibacillus thiaminolyticus NRRL B-4156.</title>
        <authorList>
            <person name="Hehnly C."/>
            <person name="Zhang L."/>
        </authorList>
    </citation>
    <scope>NUCLEOTIDE SEQUENCE [LARGE SCALE GENOMIC DNA]</scope>
    <source>
        <strain evidence="3 4">NRRL B-4156</strain>
    </source>
</reference>
<keyword evidence="1" id="KW-0472">Membrane</keyword>
<evidence type="ECO:0000313" key="5">
    <source>
        <dbReference type="Proteomes" id="UP001209276"/>
    </source>
</evidence>
<keyword evidence="5" id="KW-1185">Reference proteome</keyword>
<reference evidence="2 5" key="2">
    <citation type="submission" date="2022-05" db="EMBL/GenBank/DDBJ databases">
        <title>Genome Sequencing of Bee-Associated Microbes.</title>
        <authorList>
            <person name="Dunlap C."/>
        </authorList>
    </citation>
    <scope>NUCLEOTIDE SEQUENCE [LARGE SCALE GENOMIC DNA]</scope>
    <source>
        <strain evidence="2 5">NRRL B-14613</strain>
    </source>
</reference>
<feature type="transmembrane region" description="Helical" evidence="1">
    <location>
        <begin position="54"/>
        <end position="75"/>
    </location>
</feature>
<evidence type="ECO:0000256" key="1">
    <source>
        <dbReference type="SAM" id="Phobius"/>
    </source>
</evidence>
<name>A0AAP9E1D3_PANTH</name>
<dbReference type="EMBL" id="CP041405">
    <property type="protein sequence ID" value="QDM47086.1"/>
    <property type="molecule type" value="Genomic_DNA"/>
</dbReference>
<dbReference type="RefSeq" id="WP_087443945.1">
    <property type="nucleotide sequence ID" value="NZ_CABMNB010000036.1"/>
</dbReference>
<evidence type="ECO:0000313" key="2">
    <source>
        <dbReference type="EMBL" id="MCY9606759.1"/>
    </source>
</evidence>
<evidence type="ECO:0000313" key="3">
    <source>
        <dbReference type="EMBL" id="QDM47086.1"/>
    </source>
</evidence>
<feature type="transmembrane region" description="Helical" evidence="1">
    <location>
        <begin position="96"/>
        <end position="116"/>
    </location>
</feature>
<sequence>MEYTSKTEEAYGIKAAGTGTKPFVLWREVAMAYIAPAIMAGIGGLVTGARDLQIAALTSIGGTSALAAWMIGHWLQRRGGHQRWIIRTHRLTVTGLFALAGAALGLFAAWLTTWYAGGPLPWLSRLWFDFPMSAAIACTTITWRWHPAARQHATHKGEGKK</sequence>
<dbReference type="Proteomes" id="UP001209276">
    <property type="component" value="Unassembled WGS sequence"/>
</dbReference>
<organism evidence="3 4">
    <name type="scientific">Paenibacillus thiaminolyticus</name>
    <name type="common">Bacillus thiaminolyticus</name>
    <dbReference type="NCBI Taxonomy" id="49283"/>
    <lineage>
        <taxon>Bacteria</taxon>
        <taxon>Bacillati</taxon>
        <taxon>Bacillota</taxon>
        <taxon>Bacilli</taxon>
        <taxon>Bacillales</taxon>
        <taxon>Paenibacillaceae</taxon>
        <taxon>Paenibacillus</taxon>
    </lineage>
</organism>
<protein>
    <recommendedName>
        <fullName evidence="6">Transmembrane protein</fullName>
    </recommendedName>
</protein>
<proteinExistence type="predicted"/>
<feature type="transmembrane region" description="Helical" evidence="1">
    <location>
        <begin position="30"/>
        <end position="48"/>
    </location>
</feature>